<name>A0A557SXR7_9ARCH</name>
<protein>
    <submittedName>
        <fullName evidence="1">Uncharacterized protein</fullName>
    </submittedName>
</protein>
<proteinExistence type="predicted"/>
<comment type="caution">
    <text evidence="1">The sequence shown here is derived from an EMBL/GenBank/DDBJ whole genome shotgun (WGS) entry which is preliminary data.</text>
</comment>
<dbReference type="AlphaFoldDB" id="A0A557SXR7"/>
<evidence type="ECO:0000313" key="2">
    <source>
        <dbReference type="Proteomes" id="UP000315289"/>
    </source>
</evidence>
<organism evidence="1 2">
    <name type="scientific">Candidatus Nitrosocosmicus arcticus</name>
    <dbReference type="NCBI Taxonomy" id="2035267"/>
    <lineage>
        <taxon>Archaea</taxon>
        <taxon>Nitrososphaerota</taxon>
        <taxon>Nitrososphaeria</taxon>
        <taxon>Nitrososphaerales</taxon>
        <taxon>Nitrososphaeraceae</taxon>
        <taxon>Candidatus Nitrosocosmicus</taxon>
    </lineage>
</organism>
<accession>A0A557SXR7</accession>
<sequence length="48" mass="5448">MPKNPEAPPSPILWGILDIIEKRLIGIPIIYFERGTTICSVLSQGHFW</sequence>
<keyword evidence="2" id="KW-1185">Reference proteome</keyword>
<reference evidence="1 2" key="1">
    <citation type="journal article" date="2019" name="Front. Microbiol.">
        <title>Ammonia Oxidation by the Arctic Terrestrial Thaumarchaeote Candidatus Nitrosocosmicus arcticus Is Stimulated by Increasing Temperatures.</title>
        <authorList>
            <person name="Alves R.J.E."/>
            <person name="Kerou M."/>
            <person name="Zappe A."/>
            <person name="Bittner R."/>
            <person name="Abby S.S."/>
            <person name="Schmidt H.A."/>
            <person name="Pfeifer K."/>
            <person name="Schleper C."/>
        </authorList>
    </citation>
    <scope>NUCLEOTIDE SEQUENCE [LARGE SCALE GENOMIC DNA]</scope>
    <source>
        <strain evidence="1 2">Kfb</strain>
    </source>
</reference>
<gene>
    <name evidence="1" type="ORF">NARC_30112</name>
</gene>
<dbReference type="Proteomes" id="UP000315289">
    <property type="component" value="Unassembled WGS sequence"/>
</dbReference>
<dbReference type="EMBL" id="VOAH01000003">
    <property type="protein sequence ID" value="TVP41398.1"/>
    <property type="molecule type" value="Genomic_DNA"/>
</dbReference>
<evidence type="ECO:0000313" key="1">
    <source>
        <dbReference type="EMBL" id="TVP41398.1"/>
    </source>
</evidence>